<evidence type="ECO:0000256" key="1">
    <source>
        <dbReference type="ARBA" id="ARBA00009941"/>
    </source>
</evidence>
<reference evidence="8 9" key="1">
    <citation type="submission" date="2024-03" db="EMBL/GenBank/DDBJ databases">
        <authorList>
            <person name="Gkanogiannis A."/>
            <person name="Becerra Lopez-Lavalle L."/>
        </authorList>
    </citation>
    <scope>NUCLEOTIDE SEQUENCE [LARGE SCALE GENOMIC DNA]</scope>
</reference>
<dbReference type="Gene3D" id="1.10.132.130">
    <property type="match status" value="1"/>
</dbReference>
<feature type="signal peptide" evidence="6">
    <location>
        <begin position="1"/>
        <end position="26"/>
    </location>
</feature>
<dbReference type="PANTHER" id="PTHR12000:SF50">
    <property type="entry name" value="VACUOLAR-PROCESSING ENZYME GAMMA-ISOZYME"/>
    <property type="match status" value="1"/>
</dbReference>
<organism evidence="8 9">
    <name type="scientific">Citrullus colocynthis</name>
    <name type="common">colocynth</name>
    <dbReference type="NCBI Taxonomy" id="252529"/>
    <lineage>
        <taxon>Eukaryota</taxon>
        <taxon>Viridiplantae</taxon>
        <taxon>Streptophyta</taxon>
        <taxon>Embryophyta</taxon>
        <taxon>Tracheophyta</taxon>
        <taxon>Spermatophyta</taxon>
        <taxon>Magnoliopsida</taxon>
        <taxon>eudicotyledons</taxon>
        <taxon>Gunneridae</taxon>
        <taxon>Pentapetalae</taxon>
        <taxon>rosids</taxon>
        <taxon>fabids</taxon>
        <taxon>Cucurbitales</taxon>
        <taxon>Cucurbitaceae</taxon>
        <taxon>Benincaseae</taxon>
        <taxon>Citrullus</taxon>
    </lineage>
</organism>
<evidence type="ECO:0000256" key="6">
    <source>
        <dbReference type="SAM" id="SignalP"/>
    </source>
</evidence>
<dbReference type="PANTHER" id="PTHR12000">
    <property type="entry name" value="HEMOGLOBINASE FAMILY MEMBER"/>
    <property type="match status" value="1"/>
</dbReference>
<evidence type="ECO:0000256" key="3">
    <source>
        <dbReference type="ARBA" id="ARBA00022729"/>
    </source>
</evidence>
<dbReference type="InterPro" id="IPR048501">
    <property type="entry name" value="Legum_prodom"/>
</dbReference>
<keyword evidence="9" id="KW-1185">Reference proteome</keyword>
<evidence type="ECO:0000256" key="2">
    <source>
        <dbReference type="ARBA" id="ARBA00022670"/>
    </source>
</evidence>
<evidence type="ECO:0000256" key="5">
    <source>
        <dbReference type="ARBA" id="ARBA00022807"/>
    </source>
</evidence>
<keyword evidence="3 6" id="KW-0732">Signal</keyword>
<evidence type="ECO:0000313" key="8">
    <source>
        <dbReference type="EMBL" id="CAK9329387.1"/>
    </source>
</evidence>
<feature type="chain" id="PRO_5047514968" description="Legumain prodomain domain-containing protein" evidence="6">
    <location>
        <begin position="27"/>
        <end position="471"/>
    </location>
</feature>
<name>A0ABP0Z9C5_9ROSI</name>
<dbReference type="Pfam" id="PF01650">
    <property type="entry name" value="Peptidase_C13"/>
    <property type="match status" value="1"/>
</dbReference>
<evidence type="ECO:0000256" key="4">
    <source>
        <dbReference type="ARBA" id="ARBA00022801"/>
    </source>
</evidence>
<keyword evidence="5" id="KW-0788">Thiol protease</keyword>
<keyword evidence="4" id="KW-0378">Hydrolase</keyword>
<comment type="similarity">
    <text evidence="1">Belongs to the peptidase C13 family.</text>
</comment>
<dbReference type="InterPro" id="IPR001096">
    <property type="entry name" value="Peptidase_C13"/>
</dbReference>
<feature type="domain" description="Legumain prodomain" evidence="7">
    <location>
        <begin position="371"/>
        <end position="467"/>
    </location>
</feature>
<dbReference type="PIRSF" id="PIRSF500139">
    <property type="entry name" value="AE"/>
    <property type="match status" value="1"/>
</dbReference>
<dbReference type="InterPro" id="IPR046427">
    <property type="entry name" value="Legumain_prodom_sf"/>
</dbReference>
<dbReference type="Gene3D" id="3.40.50.1460">
    <property type="match status" value="1"/>
</dbReference>
<dbReference type="EMBL" id="OZ021743">
    <property type="protein sequence ID" value="CAK9329387.1"/>
    <property type="molecule type" value="Genomic_DNA"/>
</dbReference>
<sequence>MTTCDTNPTKLLIILITFLFFNNIIAKKERTSDATTNQTGKRWALLIAGSYGYDNYRHQADVCHAYQILKKGGIPDENIIVFMYDDIALDPNNPRQGIIINKPGGPDVYQGVPKDYTGKHVNAVNFYAAILGNKSALTGGSGKVIHSGPHDHIFIYYTDHGAAGMLGMPEGDYVFVKDLIDVLKRKHEANSYKSMVIYVEACESGSMFEGQLPENIKIYATTASNATEDSWATYCPKESRSPPPKGYNTCLGDLYSIAWMEDSDKHDSSKETLIQQYHAVRRRTMVDKSGYGSHVMLYGNKRIGNNSLNTYIGNSPDYNNYKSSVKSTQTISSPSKLSFNVVSQRDASLIYYQYKFQQAPFGSREKMEARKQLEDEIMKRRHADSSINNIGRILFGQARSLKVLNKVREQGQSLVDDWDCFKTFVKIYEKHCERMSSYGMKYARAIANICNAGITMHQMDQACLQTCLGKT</sequence>
<dbReference type="PIRSF" id="PIRSF019663">
    <property type="entry name" value="Legumain"/>
    <property type="match status" value="1"/>
</dbReference>
<keyword evidence="2" id="KW-0645">Protease</keyword>
<accession>A0ABP0Z9C5</accession>
<dbReference type="Proteomes" id="UP001642487">
    <property type="component" value="Chromosome 9"/>
</dbReference>
<dbReference type="PRINTS" id="PR00776">
    <property type="entry name" value="HEMOGLOBNASE"/>
</dbReference>
<proteinExistence type="inferred from homology"/>
<gene>
    <name evidence="8" type="ORF">CITCOLO1_LOCUS21834</name>
</gene>
<dbReference type="CDD" id="cd21115">
    <property type="entry name" value="legumain_C"/>
    <property type="match status" value="1"/>
</dbReference>
<protein>
    <recommendedName>
        <fullName evidence="7">Legumain prodomain domain-containing protein</fullName>
    </recommendedName>
</protein>
<evidence type="ECO:0000313" key="9">
    <source>
        <dbReference type="Proteomes" id="UP001642487"/>
    </source>
</evidence>
<dbReference type="Pfam" id="PF20985">
    <property type="entry name" value="Legum_prodom"/>
    <property type="match status" value="1"/>
</dbReference>
<evidence type="ECO:0000259" key="7">
    <source>
        <dbReference type="Pfam" id="PF20985"/>
    </source>
</evidence>
<dbReference type="InterPro" id="IPR043577">
    <property type="entry name" value="AE"/>
</dbReference>